<evidence type="ECO:0000313" key="1">
    <source>
        <dbReference type="EMBL" id="MEE3717833.1"/>
    </source>
</evidence>
<protein>
    <submittedName>
        <fullName evidence="1">Uncharacterized protein</fullName>
    </submittedName>
</protein>
<proteinExistence type="predicted"/>
<gene>
    <name evidence="1" type="ORF">V2H45_13910</name>
</gene>
<name>A0AAW9Q3Q9_9CYAN</name>
<organism evidence="1 2">
    <name type="scientific">Tumidithrix elongata BACA0141</name>
    <dbReference type="NCBI Taxonomy" id="2716417"/>
    <lineage>
        <taxon>Bacteria</taxon>
        <taxon>Bacillati</taxon>
        <taxon>Cyanobacteriota</taxon>
        <taxon>Cyanophyceae</taxon>
        <taxon>Pseudanabaenales</taxon>
        <taxon>Pseudanabaenaceae</taxon>
        <taxon>Tumidithrix</taxon>
        <taxon>Tumidithrix elongata</taxon>
    </lineage>
</organism>
<dbReference type="AlphaFoldDB" id="A0AAW9Q3Q9"/>
<evidence type="ECO:0000313" key="2">
    <source>
        <dbReference type="Proteomes" id="UP001333818"/>
    </source>
</evidence>
<comment type="caution">
    <text evidence="1">The sequence shown here is derived from an EMBL/GenBank/DDBJ whole genome shotgun (WGS) entry which is preliminary data.</text>
</comment>
<dbReference type="EMBL" id="JAZBJZ010000054">
    <property type="protein sequence ID" value="MEE3717833.1"/>
    <property type="molecule type" value="Genomic_DNA"/>
</dbReference>
<accession>A0AAW9Q3Q9</accession>
<dbReference type="Proteomes" id="UP001333818">
    <property type="component" value="Unassembled WGS sequence"/>
</dbReference>
<sequence>MTFQSTQNPTDTLSFEQAIAYTEKLLNHTELTDADLQAEITNLVATENGARGFFVCYLTGDWQLADRPSEGIIRALQAVPEPGAELLVKNLAMSTAMAIAHRRMDNETQAQGSDRVAKRTAHLMTLLNLDEIDRLAKLMYASAQAHEVQTGSGRDHGQVDDDKYSAFLKKWGYDREQKDAIQTAIAAIFR</sequence>
<reference evidence="1" key="1">
    <citation type="submission" date="2024-01" db="EMBL/GenBank/DDBJ databases">
        <title>Bank of Algae and Cyanobacteria of the Azores (BACA) strain genomes.</title>
        <authorList>
            <person name="Luz R."/>
            <person name="Cordeiro R."/>
            <person name="Fonseca A."/>
            <person name="Goncalves V."/>
        </authorList>
    </citation>
    <scope>NUCLEOTIDE SEQUENCE</scope>
    <source>
        <strain evidence="1">BACA0141</strain>
    </source>
</reference>
<dbReference type="RefSeq" id="WP_330484264.1">
    <property type="nucleotide sequence ID" value="NZ_JAZBJZ010000054.1"/>
</dbReference>
<keyword evidence="2" id="KW-1185">Reference proteome</keyword>